<evidence type="ECO:0000313" key="3">
    <source>
        <dbReference type="EMBL" id="CAE6837370.1"/>
    </source>
</evidence>
<evidence type="ECO:0000313" key="4">
    <source>
        <dbReference type="Proteomes" id="UP000674425"/>
    </source>
</evidence>
<keyword evidence="4" id="KW-1185">Reference proteome</keyword>
<gene>
    <name evidence="3" type="ORF">R69658_06567</name>
</gene>
<evidence type="ECO:0000256" key="1">
    <source>
        <dbReference type="SAM" id="MobiDB-lite"/>
    </source>
</evidence>
<accession>A0ABN7MZC5</accession>
<sequence>MTVLHSPIEAATLIADHQRRVDLIEQCANEAGKAEFQRKWLAILQRCAGWFSSMPLNPEIYREPGGAFRCTVETAFYAMWLAGGKKFGTNLPSEKRRRIEPQYNYAVFLAAVCSRLDEPYRHFTIERESDRAAWNPSVNGPAGPWLGSAPYRVARRSAPLPIERMRTGMLAQMLIGSELLTGLDAEVLSELFGAINPSTKPLEAESLLHKVIRQAVDTAVEFDRKAQRAVFEPVQFSVPSAIHVAAQLQPAAAAAAPAATVSAVAPASTPPAPPAAASPAQAARPAQALSASVAASATEPGTGPSDLQSGPPASVAASPAPPAAQMSLPLSQSEPRTLLEAIGCATDNSTAAGQHVAAVDPAAMRTSPVPADNTASPEPTALFEEVLKGTPNMIRELFKALREDVAAGTAKVSWNDKGLAIPKRLIGSYGVASDTLVEHLRKRSLLVGNDQGEITLGPRAGQLIMDKPA</sequence>
<dbReference type="Pfam" id="PF07514">
    <property type="entry name" value="TraI_2"/>
    <property type="match status" value="1"/>
</dbReference>
<feature type="domain" description="Uncharacterised" evidence="2">
    <location>
        <begin position="17"/>
        <end position="224"/>
    </location>
</feature>
<dbReference type="RefSeq" id="WP_200621672.1">
    <property type="nucleotide sequence ID" value="NZ_CAJNAU010000093.1"/>
</dbReference>
<dbReference type="Proteomes" id="UP000674425">
    <property type="component" value="Unassembled WGS sequence"/>
</dbReference>
<dbReference type="EMBL" id="CAJNAU010000093">
    <property type="protein sequence ID" value="CAE6837370.1"/>
    <property type="molecule type" value="Genomic_DNA"/>
</dbReference>
<feature type="region of interest" description="Disordered" evidence="1">
    <location>
        <begin position="264"/>
        <end position="330"/>
    </location>
</feature>
<organism evidence="3 4">
    <name type="scientific">Paraburkholderia aspalathi</name>
    <dbReference type="NCBI Taxonomy" id="1324617"/>
    <lineage>
        <taxon>Bacteria</taxon>
        <taxon>Pseudomonadati</taxon>
        <taxon>Pseudomonadota</taxon>
        <taxon>Betaproteobacteria</taxon>
        <taxon>Burkholderiales</taxon>
        <taxon>Burkholderiaceae</taxon>
        <taxon>Paraburkholderia</taxon>
    </lineage>
</organism>
<dbReference type="InterPro" id="IPR011119">
    <property type="entry name" value="Unchr_helicase_relaxase_TraI"/>
</dbReference>
<feature type="compositionally biased region" description="Low complexity" evidence="1">
    <location>
        <begin position="309"/>
        <end position="330"/>
    </location>
</feature>
<feature type="compositionally biased region" description="Low complexity" evidence="1">
    <location>
        <begin position="277"/>
        <end position="297"/>
    </location>
</feature>
<reference evidence="3 4" key="1">
    <citation type="submission" date="2021-02" db="EMBL/GenBank/DDBJ databases">
        <authorList>
            <person name="Vanwijnsberghe S."/>
        </authorList>
    </citation>
    <scope>NUCLEOTIDE SEQUENCE [LARGE SCALE GENOMIC DNA]</scope>
    <source>
        <strain evidence="3 4">R-69658</strain>
    </source>
</reference>
<name>A0ABN7MZC5_9BURK</name>
<dbReference type="Gene3D" id="1.10.3210.40">
    <property type="match status" value="1"/>
</dbReference>
<proteinExistence type="predicted"/>
<evidence type="ECO:0000259" key="2">
    <source>
        <dbReference type="Pfam" id="PF07514"/>
    </source>
</evidence>
<comment type="caution">
    <text evidence="3">The sequence shown here is derived from an EMBL/GenBank/DDBJ whole genome shotgun (WGS) entry which is preliminary data.</text>
</comment>
<protein>
    <recommendedName>
        <fullName evidence="2">Uncharacterized domain-containing protein</fullName>
    </recommendedName>
</protein>